<evidence type="ECO:0000313" key="1">
    <source>
        <dbReference type="EMBL" id="GKT33800.1"/>
    </source>
</evidence>
<organism evidence="1 2">
    <name type="scientific">Aduncisulcus paluster</name>
    <dbReference type="NCBI Taxonomy" id="2918883"/>
    <lineage>
        <taxon>Eukaryota</taxon>
        <taxon>Metamonada</taxon>
        <taxon>Carpediemonas-like organisms</taxon>
        <taxon>Aduncisulcus</taxon>
    </lineage>
</organism>
<sequence length="146" mass="16351">MVTVELNKEQQIYDVYMVEKATTIKEVIVKAPGIHEKGDTITYVTSSFAGVEDKSLADVLKKMPGIEIEESGKIKYNGVEINKFYIEGKDLLGGRYGLATNNVHHQDVGSVEVMENHQPIKALEDISFSQNPAINIRLKEDAKARW</sequence>
<keyword evidence="2" id="KW-1185">Reference proteome</keyword>
<proteinExistence type="predicted"/>
<reference evidence="1" key="1">
    <citation type="submission" date="2022-03" db="EMBL/GenBank/DDBJ databases">
        <title>Draft genome sequence of Aduncisulcus paluster, a free-living microaerophilic Fornicata.</title>
        <authorList>
            <person name="Yuyama I."/>
            <person name="Kume K."/>
            <person name="Tamura T."/>
            <person name="Inagaki Y."/>
            <person name="Hashimoto T."/>
        </authorList>
    </citation>
    <scope>NUCLEOTIDE SEQUENCE</scope>
    <source>
        <strain evidence="1">NY0171</strain>
    </source>
</reference>
<name>A0ABQ5KMS7_9EUKA</name>
<evidence type="ECO:0000313" key="2">
    <source>
        <dbReference type="Proteomes" id="UP001057375"/>
    </source>
</evidence>
<protein>
    <submittedName>
        <fullName evidence="1">Carboxypeptidase-like regulatory domain-containing protein</fullName>
    </submittedName>
</protein>
<accession>A0ABQ5KMS7</accession>
<dbReference type="Proteomes" id="UP001057375">
    <property type="component" value="Unassembled WGS sequence"/>
</dbReference>
<gene>
    <name evidence="1" type="ORF">ADUPG1_002646</name>
</gene>
<comment type="caution">
    <text evidence="1">The sequence shown here is derived from an EMBL/GenBank/DDBJ whole genome shotgun (WGS) entry which is preliminary data.</text>
</comment>
<feature type="non-terminal residue" evidence="1">
    <location>
        <position position="146"/>
    </location>
</feature>
<dbReference type="EMBL" id="BQXS01003177">
    <property type="protein sequence ID" value="GKT33800.1"/>
    <property type="molecule type" value="Genomic_DNA"/>
</dbReference>